<feature type="region of interest" description="Disordered" evidence="1">
    <location>
        <begin position="1473"/>
        <end position="1507"/>
    </location>
</feature>
<dbReference type="CDD" id="cd21085">
    <property type="entry name" value="WH_NTD_PHF10"/>
    <property type="match status" value="1"/>
</dbReference>
<evidence type="ECO:0008006" key="3">
    <source>
        <dbReference type="Google" id="ProtNLM"/>
    </source>
</evidence>
<evidence type="ECO:0000313" key="2">
    <source>
        <dbReference type="EMBL" id="JAV65130.1"/>
    </source>
</evidence>
<feature type="compositionally biased region" description="Basic residues" evidence="1">
    <location>
        <begin position="1747"/>
        <end position="1759"/>
    </location>
</feature>
<protein>
    <recommendedName>
        <fullName evidence="3">PHD finger protein 10</fullName>
    </recommendedName>
</protein>
<organism evidence="2">
    <name type="scientific">Photinus pyralis</name>
    <name type="common">Common eastern firefly</name>
    <name type="synonym">Lampyris pyralis</name>
    <dbReference type="NCBI Taxonomy" id="7054"/>
    <lineage>
        <taxon>Eukaryota</taxon>
        <taxon>Metazoa</taxon>
        <taxon>Ecdysozoa</taxon>
        <taxon>Arthropoda</taxon>
        <taxon>Hexapoda</taxon>
        <taxon>Insecta</taxon>
        <taxon>Pterygota</taxon>
        <taxon>Neoptera</taxon>
        <taxon>Endopterygota</taxon>
        <taxon>Coleoptera</taxon>
        <taxon>Polyphaga</taxon>
        <taxon>Elateriformia</taxon>
        <taxon>Elateroidea</taxon>
        <taxon>Lampyridae</taxon>
        <taxon>Lampyrinae</taxon>
        <taxon>Photinus</taxon>
    </lineage>
</organism>
<feature type="region of interest" description="Disordered" evidence="1">
    <location>
        <begin position="93"/>
        <end position="114"/>
    </location>
</feature>
<feature type="compositionally biased region" description="Basic and acidic residues" evidence="1">
    <location>
        <begin position="19"/>
        <end position="34"/>
    </location>
</feature>
<feature type="compositionally biased region" description="Polar residues" evidence="1">
    <location>
        <begin position="1816"/>
        <end position="1831"/>
    </location>
</feature>
<feature type="compositionally biased region" description="Polar residues" evidence="1">
    <location>
        <begin position="98"/>
        <end position="110"/>
    </location>
</feature>
<reference evidence="2" key="1">
    <citation type="journal article" date="2016" name="Sci. Rep.">
        <title>Molecular characterization of firefly nuptial gifts: a multi-omics approach sheds light on postcopulatory sexual selection.</title>
        <authorList>
            <person name="Al-Wathiqui N."/>
            <person name="Fallon T.R."/>
            <person name="South A."/>
            <person name="Weng J.K."/>
            <person name="Lewis S.M."/>
        </authorList>
    </citation>
    <scope>NUCLEOTIDE SEQUENCE</scope>
</reference>
<feature type="region of interest" description="Disordered" evidence="1">
    <location>
        <begin position="1718"/>
        <end position="1801"/>
    </location>
</feature>
<sequence>MDTAAAKDVNEATPALASTDKEANNAEEAVRDDAISSTTSDKYLDTTTSSLGCDSEADFLEAELSISNITREKITENVEDIVQDLENLLGGSGEYFSRESSSQSLSVDQTDNSKETISAEIPPVELVESVEPALKLCEEDTYIVDSTVSTKTDSSGCEANAGEANKDLTDEFREDVPPESVGTTEAYQNLPEFTSAENSEIAVIAAGVEPNEAVLLSNQLEESAEIESQESTEVTTSQTGSIELAAPVEVVHDANQAEAVCSMDVDEAVNQSEQSQDTDLSSTNDEIIEAVEASATTGDTREANEAEAEVAIVNRSEHETEVVNSNTTSEAIGPGSKAVNSRMLGIDDQVEVPCLEENVRPVDGVAAEENGVVDSATSVKELSQEDQAVIGEDTLQNENNAEDTNVAIISEDTENYSGEGRDTLENEGGIEMVSEAMENSHVEGDEDKSENVNNAGVGGVQMVPEGYENVSENVKAESDQIENVNTDEVGGVQIVSEAMETENIERNTDMMEDIKTYHVGDVPVEAMENENVSGGNINTDEFGDIQMVPEPMENVNVDEGADKGTNINIDVVGDIQMVSEAMENDCAQEGEDKIENINSVEVDVQMVSQALESVYAEVREDKLENETNAEIDEAQTVPEPMENAEGGKNVNIAEDCDHQTLSEMTNDSEGLLESVNYVEDGNMLPELDTKLEESEDIDGSKTLNEGTNLDFSAEISEDAKQVYFVNQEEILPSSNNAETSEDVREPEVISLDQPTKLSQDESTDFGILQQVGEERLAETEEEEKAAVVTQEDVVPPTLLQAEDEKSEQCIEEVEKEEFGATESQSPAGLEATQLDCADLIESVLPEISSGVDEAASPEMPESQKQMEISDIDMTPFMNQVLDAEGTESPTFAQTDSLGITDEMLGQMNETEPISTSVEYAGTSDSASEYINQEDLPLGIDESEMQAATQYITEDTSELDLACKSIQIEMVSEKEQDDFLQQGSCGTRYMELAPDESMSEQSIAIASIMSEMGGEEGEIPMLGLEEPVSLSDLSEPSAPFMGEKDNLDDPGSNMDGDPTIELRQPLTVEVEGAMSTEDITEIEEPSQSDVESLKTLTSENVHSILKIYNPEDSTVEAAQSDTSVKVELPSTTTEFLQTAKEDADSPESNRITSTEFVSETNASDTGVSSTYDAVMTEEAAVVDKQEVTSACSSDENKVEVEQSSGVVEDLPKCSNLISDIVVEKIEKMHSPKITIKPIVKPSDSLGMCSPKPAILKPEDAERESLKITLKSLLKSSSESHYVPERYNTKMTRRQAMKQAELMAAEQEKANKLTIKSMSKYDGNETEDRHSPKITIKPIRKPDELQISRLTIKPIPHSTEEMEEQRPNPKITIKPIMKPVEEGDEVYSKFKSRYSSDMEIEERHSPKITIKPIPKPDDYNSKLIIKPIPKGVDFENAPEERHSPKITIKPIKPPDDIQISVEDQHGAKVTIKPIPKDETEDRSSHRMLRKSIAKREEYQESSSSPRITIKPIVKPQEAYERMDEGPSHTFKLNIKPVVRPAESSLSPKITIKPIPKTDQAQSFELIDFEEQIKQERIVLKIPKNRKESERVNKIKVKLSKDHGVAQILPAKRPSSEAMESEPKLFKTEFSSDMSISLVPNLPEVKKENIEIKQEDTGDPLSEIPVFEIRLDSTSGAGTAPKPSLPVPISVPLTTPRKRGRPRKVPLEVREEFKDIKEEVKEEPVVEVVESSRPKRSCRGPSVRTTLGIKPRKPRGSGRGRGRPPGPRSAKKERRPYTRRSLLKESIIPDFDSDFKPVPLPNESGNRDVVIYEEETRMSADNSSRAQTPAKQVLTSTSEVIEESQSSIQSNTTTESGEKPQKARKGTRLEVHQEPEGEVISADKLAEYSWGGGGPYMLQEQVAQFLGIKSFKRKYPGIHRRPVDMQERDFIRESCLASEAMCDMGLTAVKREDILDIMYTDFQHKYEEYCKHQRDRQAKDVSNKQKALSLAASQEKNKIDIVEQAVQSAFQWNANFNKTRKEQRRACLDLQTFTVHYPKGKVKQINKPPPGPYPLALVPGQYSDYYKRYTPFELSKLPLNTVGRKAMSIYHDTEDSQSDGSGSDSDSSSSDSDSSYSGSSVEDCKMCGPVPPTAKKLLVH</sequence>
<feature type="region of interest" description="Disordered" evidence="1">
    <location>
        <begin position="2089"/>
        <end position="2137"/>
    </location>
</feature>
<feature type="compositionally biased region" description="Low complexity" evidence="1">
    <location>
        <begin position="1832"/>
        <end position="1852"/>
    </location>
</feature>
<accession>A0A1Y1KY90</accession>
<feature type="compositionally biased region" description="Basic residues" evidence="1">
    <location>
        <begin position="1766"/>
        <end position="1775"/>
    </location>
</feature>
<feature type="region of interest" description="Disordered" evidence="1">
    <location>
        <begin position="1"/>
        <end position="48"/>
    </location>
</feature>
<evidence type="ECO:0000256" key="1">
    <source>
        <dbReference type="SAM" id="MobiDB-lite"/>
    </source>
</evidence>
<proteinExistence type="predicted"/>
<feature type="region of interest" description="Disordered" evidence="1">
    <location>
        <begin position="1431"/>
        <end position="1451"/>
    </location>
</feature>
<feature type="compositionally biased region" description="Polar residues" evidence="1">
    <location>
        <begin position="35"/>
        <end position="48"/>
    </location>
</feature>
<dbReference type="EMBL" id="GEZM01073410">
    <property type="protein sequence ID" value="JAV65130.1"/>
    <property type="molecule type" value="Transcribed_RNA"/>
</dbReference>
<feature type="compositionally biased region" description="Basic and acidic residues" evidence="1">
    <location>
        <begin position="1853"/>
        <end position="1870"/>
    </location>
</feature>
<feature type="compositionally biased region" description="Low complexity" evidence="1">
    <location>
        <begin position="2095"/>
        <end position="2117"/>
    </location>
</feature>
<feature type="region of interest" description="Disordered" evidence="1">
    <location>
        <begin position="1670"/>
        <end position="1701"/>
    </location>
</feature>
<name>A0A1Y1KY90_PHOPY</name>
<feature type="compositionally biased region" description="Basic and acidic residues" evidence="1">
    <location>
        <begin position="1473"/>
        <end position="1482"/>
    </location>
</feature>
<feature type="region of interest" description="Disordered" evidence="1">
    <location>
        <begin position="1813"/>
        <end position="1870"/>
    </location>
</feature>